<dbReference type="HOGENOM" id="CLU_1613949_0_0_1"/>
<name>M4B4D0_HYAAE</name>
<dbReference type="VEuPathDB" id="FungiDB:HpaG801129"/>
<dbReference type="InParanoid" id="M4B4D0"/>
<evidence type="ECO:0000313" key="1">
    <source>
        <dbReference type="EnsemblProtists" id="HpaP801129"/>
    </source>
</evidence>
<organism evidence="1 2">
    <name type="scientific">Hyaloperonospora arabidopsidis (strain Emoy2)</name>
    <name type="common">Downy mildew agent</name>
    <name type="synonym">Peronospora arabidopsidis</name>
    <dbReference type="NCBI Taxonomy" id="559515"/>
    <lineage>
        <taxon>Eukaryota</taxon>
        <taxon>Sar</taxon>
        <taxon>Stramenopiles</taxon>
        <taxon>Oomycota</taxon>
        <taxon>Peronosporomycetes</taxon>
        <taxon>Peronosporales</taxon>
        <taxon>Peronosporaceae</taxon>
        <taxon>Hyaloperonospora</taxon>
    </lineage>
</organism>
<proteinExistence type="predicted"/>
<protein>
    <recommendedName>
        <fullName evidence="3">RxLR effector candidate protein</fullName>
    </recommendedName>
</protein>
<dbReference type="Proteomes" id="UP000011713">
    <property type="component" value="Unassembled WGS sequence"/>
</dbReference>
<evidence type="ECO:0000313" key="2">
    <source>
        <dbReference type="Proteomes" id="UP000011713"/>
    </source>
</evidence>
<accession>M4B4D0</accession>
<dbReference type="EMBL" id="JH598253">
    <property type="status" value="NOT_ANNOTATED_CDS"/>
    <property type="molecule type" value="Genomic_DNA"/>
</dbReference>
<reference evidence="2" key="1">
    <citation type="journal article" date="2010" name="Science">
        <title>Signatures of adaptation to obligate biotrophy in the Hyaloperonospora arabidopsidis genome.</title>
        <authorList>
            <person name="Baxter L."/>
            <person name="Tripathy S."/>
            <person name="Ishaque N."/>
            <person name="Boot N."/>
            <person name="Cabral A."/>
            <person name="Kemen E."/>
            <person name="Thines M."/>
            <person name="Ah-Fong A."/>
            <person name="Anderson R."/>
            <person name="Badejoko W."/>
            <person name="Bittner-Eddy P."/>
            <person name="Boore J.L."/>
            <person name="Chibucos M.C."/>
            <person name="Coates M."/>
            <person name="Dehal P."/>
            <person name="Delehaunty K."/>
            <person name="Dong S."/>
            <person name="Downton P."/>
            <person name="Dumas B."/>
            <person name="Fabro G."/>
            <person name="Fronick C."/>
            <person name="Fuerstenberg S.I."/>
            <person name="Fulton L."/>
            <person name="Gaulin E."/>
            <person name="Govers F."/>
            <person name="Hughes L."/>
            <person name="Humphray S."/>
            <person name="Jiang R.H."/>
            <person name="Judelson H."/>
            <person name="Kamoun S."/>
            <person name="Kyung K."/>
            <person name="Meijer H."/>
            <person name="Minx P."/>
            <person name="Morris P."/>
            <person name="Nelson J."/>
            <person name="Phuntumart V."/>
            <person name="Qutob D."/>
            <person name="Rehmany A."/>
            <person name="Rougon-Cardoso A."/>
            <person name="Ryden P."/>
            <person name="Torto-Alalibo T."/>
            <person name="Studholme D."/>
            <person name="Wang Y."/>
            <person name="Win J."/>
            <person name="Wood J."/>
            <person name="Clifton S.W."/>
            <person name="Rogers J."/>
            <person name="Van den Ackerveken G."/>
            <person name="Jones J.D."/>
            <person name="McDowell J.M."/>
            <person name="Beynon J."/>
            <person name="Tyler B.M."/>
        </authorList>
    </citation>
    <scope>NUCLEOTIDE SEQUENCE [LARGE SCALE GENOMIC DNA]</scope>
    <source>
        <strain evidence="2">Emoy2</strain>
    </source>
</reference>
<dbReference type="AlphaFoldDB" id="M4B4D0"/>
<dbReference type="EnsemblProtists" id="HpaT801129">
    <property type="protein sequence ID" value="HpaP801129"/>
    <property type="gene ID" value="HpaG801129"/>
</dbReference>
<reference evidence="1" key="2">
    <citation type="submission" date="2015-06" db="UniProtKB">
        <authorList>
            <consortium name="EnsemblProtists"/>
        </authorList>
    </citation>
    <scope>IDENTIFICATION</scope>
    <source>
        <strain evidence="1">Emoy2</strain>
    </source>
</reference>
<sequence>MQQADQQAVELQLSMEVGTRLQKVEKVIELANSARRNRYKQGDGVKAARFAWHKAIAVQQERKQKMLDHKLHPVELIKMKILDIKIKAARVRTGKHGNAIGAVRPNSLEELDLTNLEEYITTYNTKHGTAFTLAGTLWEYFGDVHDIVSFLFIVQGICGGQRVRY</sequence>
<keyword evidence="2" id="KW-1185">Reference proteome</keyword>
<evidence type="ECO:0008006" key="3">
    <source>
        <dbReference type="Google" id="ProtNLM"/>
    </source>
</evidence>